<name>A0A2C9VLZ0_MANES</name>
<evidence type="ECO:0000313" key="1">
    <source>
        <dbReference type="EMBL" id="OAY45658.1"/>
    </source>
</evidence>
<evidence type="ECO:0008006" key="2">
    <source>
        <dbReference type="Google" id="ProtNLM"/>
    </source>
</evidence>
<sequence>MVKDSMCNEEIRRKDMGVDTSQALVIENRGRSKNKGLKGHSKSRCKSQMKGKFSCYHYGKDGHIKRNCKVFKKEQKGKKI</sequence>
<accession>A0A2C9VLZ0</accession>
<dbReference type="AlphaFoldDB" id="A0A2C9VLZ0"/>
<organism evidence="1">
    <name type="scientific">Manihot esculenta</name>
    <name type="common">Cassava</name>
    <name type="synonym">Jatropha manihot</name>
    <dbReference type="NCBI Taxonomy" id="3983"/>
    <lineage>
        <taxon>Eukaryota</taxon>
        <taxon>Viridiplantae</taxon>
        <taxon>Streptophyta</taxon>
        <taxon>Embryophyta</taxon>
        <taxon>Tracheophyta</taxon>
        <taxon>Spermatophyta</taxon>
        <taxon>Magnoliopsida</taxon>
        <taxon>eudicotyledons</taxon>
        <taxon>Gunneridae</taxon>
        <taxon>Pentapetalae</taxon>
        <taxon>rosids</taxon>
        <taxon>fabids</taxon>
        <taxon>Malpighiales</taxon>
        <taxon>Euphorbiaceae</taxon>
        <taxon>Crotonoideae</taxon>
        <taxon>Manihoteae</taxon>
        <taxon>Manihot</taxon>
    </lineage>
</organism>
<dbReference type="EMBL" id="CM004393">
    <property type="protein sequence ID" value="OAY45658.1"/>
    <property type="molecule type" value="Genomic_DNA"/>
</dbReference>
<protein>
    <recommendedName>
        <fullName evidence="2">CCHC-type domain-containing protein</fullName>
    </recommendedName>
</protein>
<gene>
    <name evidence="1" type="ORF">MANES_07G080600</name>
</gene>
<reference evidence="1" key="1">
    <citation type="submission" date="2016-02" db="EMBL/GenBank/DDBJ databases">
        <title>WGS assembly of Manihot esculenta.</title>
        <authorList>
            <person name="Bredeson J.V."/>
            <person name="Prochnik S.E."/>
            <person name="Lyons J.B."/>
            <person name="Schmutz J."/>
            <person name="Grimwood J."/>
            <person name="Vrebalov J."/>
            <person name="Bart R.S."/>
            <person name="Amuge T."/>
            <person name="Ferguson M.E."/>
            <person name="Green R."/>
            <person name="Putnam N."/>
            <person name="Stites J."/>
            <person name="Rounsley S."/>
            <person name="Rokhsar D.S."/>
        </authorList>
    </citation>
    <scope>NUCLEOTIDE SEQUENCE [LARGE SCALE GENOMIC DNA]</scope>
    <source>
        <tissue evidence="1">Leaf</tissue>
    </source>
</reference>
<proteinExistence type="predicted"/>